<evidence type="ECO:0000313" key="2">
    <source>
        <dbReference type="Proteomes" id="UP000266915"/>
    </source>
</evidence>
<dbReference type="AlphaFoldDB" id="A0A3N2BL53"/>
<dbReference type="RefSeq" id="WP_085514202.1">
    <property type="nucleotide sequence ID" value="NZ_FXAP01000007.1"/>
</dbReference>
<keyword evidence="2" id="KW-1185">Reference proteome</keyword>
<evidence type="ECO:0000313" key="1">
    <source>
        <dbReference type="EMBL" id="ROR76013.1"/>
    </source>
</evidence>
<dbReference type="EMBL" id="RKHL01000002">
    <property type="protein sequence ID" value="ROR76013.1"/>
    <property type="molecule type" value="Genomic_DNA"/>
</dbReference>
<reference evidence="1 2" key="1">
    <citation type="submission" date="2018-11" db="EMBL/GenBank/DDBJ databases">
        <title>Sequencing the genomes of 1000 actinobacteria strains.</title>
        <authorList>
            <person name="Klenk H.-P."/>
        </authorList>
    </citation>
    <scope>NUCLEOTIDE SEQUENCE [LARGE SCALE GENOMIC DNA]</scope>
    <source>
        <strain evidence="1 2">DSM 14012</strain>
    </source>
</reference>
<name>A0A3N2BL53_9MICO</name>
<accession>A0A3N2BL53</accession>
<proteinExistence type="predicted"/>
<protein>
    <submittedName>
        <fullName evidence="1">Uncharacterized protein</fullName>
    </submittedName>
</protein>
<gene>
    <name evidence="1" type="ORF">EDD42_3965</name>
</gene>
<organism evidence="1 2">
    <name type="scientific">Plantibacter flavus</name>
    <dbReference type="NCBI Taxonomy" id="150123"/>
    <lineage>
        <taxon>Bacteria</taxon>
        <taxon>Bacillati</taxon>
        <taxon>Actinomycetota</taxon>
        <taxon>Actinomycetes</taxon>
        <taxon>Micrococcales</taxon>
        <taxon>Microbacteriaceae</taxon>
        <taxon>Plantibacter</taxon>
    </lineage>
</organism>
<sequence>MPDTSATAVLEEPPIETADDFDDKIVHVIESRYHYRDDDNYPVVKDEIQVDEGWFSTPESAQARCDYLNTRHIAGYNASVDAARRAHEAKIQRAELANQEAAVIRAAGLNKADVRVPPPFVAESLASFRSGTSYTVYEVVEIKHSDHDGLARAAGVVFPPKE</sequence>
<dbReference type="Proteomes" id="UP000266915">
    <property type="component" value="Unassembled WGS sequence"/>
</dbReference>
<comment type="caution">
    <text evidence="1">The sequence shown here is derived from an EMBL/GenBank/DDBJ whole genome shotgun (WGS) entry which is preliminary data.</text>
</comment>